<evidence type="ECO:0000313" key="11">
    <source>
        <dbReference type="EMBL" id="KAA3438195.1"/>
    </source>
</evidence>
<feature type="chain" id="PRO_5022835868" evidence="9">
    <location>
        <begin position="23"/>
        <end position="1141"/>
    </location>
</feature>
<accession>A0A5B6TFX4</accession>
<dbReference type="InterPro" id="IPR023996">
    <property type="entry name" value="TonB-dep_OMP_SusC/RagA"/>
</dbReference>
<evidence type="ECO:0000256" key="1">
    <source>
        <dbReference type="ARBA" id="ARBA00004571"/>
    </source>
</evidence>
<dbReference type="InterPro" id="IPR008969">
    <property type="entry name" value="CarboxyPept-like_regulatory"/>
</dbReference>
<dbReference type="Pfam" id="PF07715">
    <property type="entry name" value="Plug"/>
    <property type="match status" value="1"/>
</dbReference>
<dbReference type="PROSITE" id="PS52016">
    <property type="entry name" value="TONB_DEPENDENT_REC_3"/>
    <property type="match status" value="1"/>
</dbReference>
<evidence type="ECO:0000256" key="4">
    <source>
        <dbReference type="ARBA" id="ARBA00022692"/>
    </source>
</evidence>
<dbReference type="Proteomes" id="UP000324133">
    <property type="component" value="Unassembled WGS sequence"/>
</dbReference>
<keyword evidence="12" id="KW-1185">Reference proteome</keyword>
<evidence type="ECO:0000256" key="9">
    <source>
        <dbReference type="SAM" id="SignalP"/>
    </source>
</evidence>
<dbReference type="InterPro" id="IPR039426">
    <property type="entry name" value="TonB-dep_rcpt-like"/>
</dbReference>
<dbReference type="SUPFAM" id="SSF49464">
    <property type="entry name" value="Carboxypeptidase regulatory domain-like"/>
    <property type="match status" value="1"/>
</dbReference>
<keyword evidence="9" id="KW-0732">Signal</keyword>
<evidence type="ECO:0000259" key="10">
    <source>
        <dbReference type="SMART" id="SM00965"/>
    </source>
</evidence>
<dbReference type="Gene3D" id="2.60.40.1120">
    <property type="entry name" value="Carboxypeptidase-like, regulatory domain"/>
    <property type="match status" value="1"/>
</dbReference>
<dbReference type="GO" id="GO:0009279">
    <property type="term" value="C:cell outer membrane"/>
    <property type="evidence" value="ECO:0007669"/>
    <property type="project" value="UniProtKB-SubCell"/>
</dbReference>
<evidence type="ECO:0000256" key="7">
    <source>
        <dbReference type="PROSITE-ProRule" id="PRU01360"/>
    </source>
</evidence>
<protein>
    <submittedName>
        <fullName evidence="11">SusC/RagA family TonB-linked outer membrane protein</fullName>
    </submittedName>
</protein>
<comment type="similarity">
    <text evidence="7">Belongs to the TonB-dependent receptor family.</text>
</comment>
<dbReference type="AlphaFoldDB" id="A0A5B6TFX4"/>
<dbReference type="Pfam" id="PF07660">
    <property type="entry name" value="STN"/>
    <property type="match status" value="1"/>
</dbReference>
<dbReference type="EMBL" id="VKKY01000002">
    <property type="protein sequence ID" value="KAA3438195.1"/>
    <property type="molecule type" value="Genomic_DNA"/>
</dbReference>
<evidence type="ECO:0000256" key="5">
    <source>
        <dbReference type="ARBA" id="ARBA00023136"/>
    </source>
</evidence>
<keyword evidence="5 7" id="KW-0472">Membrane</keyword>
<reference evidence="11 12" key="1">
    <citation type="submission" date="2019-07" db="EMBL/GenBank/DDBJ databases">
        <title>Rufibacter sp. nov., isolated from lake sediment.</title>
        <authorList>
            <person name="Qu J.-H."/>
        </authorList>
    </citation>
    <scope>NUCLEOTIDE SEQUENCE [LARGE SCALE GENOMIC DNA]</scope>
    <source>
        <strain evidence="11 12">NBS58-1</strain>
    </source>
</reference>
<evidence type="ECO:0000256" key="6">
    <source>
        <dbReference type="ARBA" id="ARBA00023237"/>
    </source>
</evidence>
<dbReference type="SMART" id="SM00965">
    <property type="entry name" value="STN"/>
    <property type="match status" value="1"/>
</dbReference>
<evidence type="ECO:0000256" key="8">
    <source>
        <dbReference type="SAM" id="MobiDB-lite"/>
    </source>
</evidence>
<keyword evidence="3 7" id="KW-1134">Transmembrane beta strand</keyword>
<dbReference type="InterPro" id="IPR011662">
    <property type="entry name" value="Secretin/TonB_short_N"/>
</dbReference>
<dbReference type="Gene3D" id="3.55.50.30">
    <property type="match status" value="1"/>
</dbReference>
<comment type="subcellular location">
    <subcellularLocation>
        <location evidence="1 7">Cell outer membrane</location>
        <topology evidence="1 7">Multi-pass membrane protein</topology>
    </subcellularLocation>
</comment>
<organism evidence="11 12">
    <name type="scientific">Rufibacter hautae</name>
    <dbReference type="NCBI Taxonomy" id="2595005"/>
    <lineage>
        <taxon>Bacteria</taxon>
        <taxon>Pseudomonadati</taxon>
        <taxon>Bacteroidota</taxon>
        <taxon>Cytophagia</taxon>
        <taxon>Cytophagales</taxon>
        <taxon>Hymenobacteraceae</taxon>
        <taxon>Rufibacter</taxon>
    </lineage>
</organism>
<dbReference type="Pfam" id="PF13715">
    <property type="entry name" value="CarbopepD_reg_2"/>
    <property type="match status" value="1"/>
</dbReference>
<feature type="region of interest" description="Disordered" evidence="8">
    <location>
        <begin position="119"/>
        <end position="148"/>
    </location>
</feature>
<dbReference type="NCBIfam" id="TIGR04056">
    <property type="entry name" value="OMP_RagA_SusC"/>
    <property type="match status" value="1"/>
</dbReference>
<dbReference type="InterPro" id="IPR012910">
    <property type="entry name" value="Plug_dom"/>
</dbReference>
<keyword evidence="2 7" id="KW-0813">Transport</keyword>
<dbReference type="OrthoDB" id="9768177at2"/>
<feature type="signal peptide" evidence="9">
    <location>
        <begin position="1"/>
        <end position="22"/>
    </location>
</feature>
<name>A0A5B6TFX4_9BACT</name>
<dbReference type="Gene3D" id="2.170.130.10">
    <property type="entry name" value="TonB-dependent receptor, plug domain"/>
    <property type="match status" value="1"/>
</dbReference>
<feature type="domain" description="Secretin/TonB short N-terminal" evidence="10">
    <location>
        <begin position="63"/>
        <end position="114"/>
    </location>
</feature>
<keyword evidence="6 7" id="KW-0998">Cell outer membrane</keyword>
<sequence>MQKIYFLPLLFVWASTNPLAFAQEAPQFSSRPAVRWGPSKGDRGSQPQKLETSLKQLEKTYRVSFFYQSKLVAGKTTLPSANHKTVEEALDEVLSKTGLTYRKVREGFYAISPKKNKTSFKSGDAEAVPTEVPAAKTSPKGEVATSVGQQKDIPVTGRVLDAKGGPLPGVSISINGTTRGTMTEGDGSFRLSVPEGATLTFSYLGFQKTEVALNGRTTLDVQLTPDQTNLNEVVVLGYSTVEKKDLTGSIATIKAEDLQISGIQSFDQLLTGRATGVMVMQNSGAPGSGATINIRGAQTLTGDNEPLYVIDGVPILKVQQFGENSAASFTPRENPLLALNPNDIASIDILKDASAAGIYGARAANGVIIVTTKRGKFGQKPTLNFNYTHSFQRVANTYDMLNATEFASYLTQLNGPQKPGPGNTNWMDELLEENASIKEANISIRGGSDNAAYALSVSSADQDGLVKKSGLKRYSIRLTVDNKVNERLSFGATANYSHSKTFNAGIDRISNVISFRPDFPIYNENGDYYTGNTPGLNLINPVMQNTRKNEGIARNILANGFMEVKLVEGLKFRTSVNVGELASAQNNFMPKRLRMPLGQAQLFQNDFTSTSLTFDNTLNYLRTFKEIHSVNAVVGASWFNSIDEVTGREYLDFPDDEVLTNPGSANKAMPVSNTKVEGGLNSYFGRVDYGLRDRYLLTLTARYDGSSKFGPGNKWGFFPSVAVGWKVHNEPFMADFPVVNNLKLRASVGKTGNANFAGFLYETFFGAGFRYNGENGLAPLGVPNRNIQWETTKQVDVALEFGLFQDRIFGEIGFFSKKTNGLLTYAPIPGQLGFGQQIQNRADLQNLGYEVQIGGDIIRTPKVRWSSTFNYSRIKNEVTSLNGGYIFSGGGNGNIREGEPLGFIMGYVVEGIFQTADEITALNTQAQAGGGAFYQVEKTSPGDYKYKDISGPNGVPDGRITSDDRTIIGYIQPDYYGGWYNNINYKGFDFSFLFTYAAGNSKEWLTGETFHSGSSNVLRDQVYDAWTPENPDAEFPRVILDDPNDNRRTSTANVLKADYLKLKNVQLAYTFPEKMFSKAYITRAQVFVAASNIFSITNYPGLDAEAVTSERPVGNSTIDNGRDLEGYPFSRVISFGINIGF</sequence>
<evidence type="ECO:0000256" key="2">
    <source>
        <dbReference type="ARBA" id="ARBA00022448"/>
    </source>
</evidence>
<gene>
    <name evidence="11" type="ORF">FOA19_13110</name>
</gene>
<proteinExistence type="inferred from homology"/>
<dbReference type="InterPro" id="IPR036942">
    <property type="entry name" value="Beta-barrel_TonB_sf"/>
</dbReference>
<keyword evidence="4 7" id="KW-0812">Transmembrane</keyword>
<dbReference type="InterPro" id="IPR023997">
    <property type="entry name" value="TonB-dep_OMP_SusC/RagA_CS"/>
</dbReference>
<dbReference type="Gene3D" id="2.40.170.20">
    <property type="entry name" value="TonB-dependent receptor, beta-barrel domain"/>
    <property type="match status" value="1"/>
</dbReference>
<dbReference type="NCBIfam" id="TIGR04057">
    <property type="entry name" value="SusC_RagA_signa"/>
    <property type="match status" value="1"/>
</dbReference>
<dbReference type="InterPro" id="IPR037066">
    <property type="entry name" value="Plug_dom_sf"/>
</dbReference>
<comment type="caution">
    <text evidence="11">The sequence shown here is derived from an EMBL/GenBank/DDBJ whole genome shotgun (WGS) entry which is preliminary data.</text>
</comment>
<dbReference type="RefSeq" id="WP_149091255.1">
    <property type="nucleotide sequence ID" value="NZ_VKKY01000002.1"/>
</dbReference>
<dbReference type="SUPFAM" id="SSF56935">
    <property type="entry name" value="Porins"/>
    <property type="match status" value="1"/>
</dbReference>
<evidence type="ECO:0000256" key="3">
    <source>
        <dbReference type="ARBA" id="ARBA00022452"/>
    </source>
</evidence>
<evidence type="ECO:0000313" key="12">
    <source>
        <dbReference type="Proteomes" id="UP000324133"/>
    </source>
</evidence>